<dbReference type="InterPro" id="IPR024529">
    <property type="entry name" value="ECF_trnsprt_substrate-spec"/>
</dbReference>
<keyword evidence="3" id="KW-1185">Reference proteome</keyword>
<keyword evidence="1" id="KW-0472">Membrane</keyword>
<feature type="transmembrane region" description="Helical" evidence="1">
    <location>
        <begin position="89"/>
        <end position="113"/>
    </location>
</feature>
<dbReference type="Gene3D" id="1.10.1760.20">
    <property type="match status" value="1"/>
</dbReference>
<keyword evidence="1" id="KW-0812">Transmembrane</keyword>
<dbReference type="Pfam" id="PF12822">
    <property type="entry name" value="ECF_trnsprt"/>
    <property type="match status" value="1"/>
</dbReference>
<dbReference type="EMBL" id="BMJD01000015">
    <property type="protein sequence ID" value="GGB43824.1"/>
    <property type="molecule type" value="Genomic_DNA"/>
</dbReference>
<dbReference type="GO" id="GO:0022857">
    <property type="term" value="F:transmembrane transporter activity"/>
    <property type="evidence" value="ECO:0007669"/>
    <property type="project" value="InterPro"/>
</dbReference>
<evidence type="ECO:0000256" key="1">
    <source>
        <dbReference type="SAM" id="Phobius"/>
    </source>
</evidence>
<dbReference type="AlphaFoldDB" id="A0A9W5TXK6"/>
<feature type="transmembrane region" description="Helical" evidence="1">
    <location>
        <begin position="154"/>
        <end position="176"/>
    </location>
</feature>
<dbReference type="RefSeq" id="WP_188725142.1">
    <property type="nucleotide sequence ID" value="NZ_BMJD01000015.1"/>
</dbReference>
<dbReference type="Proteomes" id="UP000621492">
    <property type="component" value="Unassembled WGS sequence"/>
</dbReference>
<organism evidence="2 3">
    <name type="scientific">Lentibacillus populi</name>
    <dbReference type="NCBI Taxonomy" id="1827502"/>
    <lineage>
        <taxon>Bacteria</taxon>
        <taxon>Bacillati</taxon>
        <taxon>Bacillota</taxon>
        <taxon>Bacilli</taxon>
        <taxon>Bacillales</taxon>
        <taxon>Bacillaceae</taxon>
        <taxon>Lentibacillus</taxon>
    </lineage>
</organism>
<keyword evidence="1" id="KW-1133">Transmembrane helix</keyword>
<accession>A0A9W5TXK6</accession>
<reference evidence="2" key="2">
    <citation type="submission" date="2020-09" db="EMBL/GenBank/DDBJ databases">
        <authorList>
            <person name="Sun Q."/>
            <person name="Zhou Y."/>
        </authorList>
    </citation>
    <scope>NUCLEOTIDE SEQUENCE</scope>
    <source>
        <strain evidence="2">CGMCC 1.15454</strain>
    </source>
</reference>
<feature type="transmembrane region" description="Helical" evidence="1">
    <location>
        <begin position="196"/>
        <end position="214"/>
    </location>
</feature>
<dbReference type="PIRSF" id="PIRSF037395">
    <property type="entry name" value="UCP037395_ABCper"/>
    <property type="match status" value="1"/>
</dbReference>
<sequence length="238" mass="26648">MAKSRTYLTIVSIAILLLLVVSIVFFHYRAYLLVSVMIIACMMIPFFARFEIRSITGREVVILAILAAIAAVGRVPFAGLPSVQPTSFVIIITGLAFGAESGFIVGAVAAIVSNIFLGQGPWTPWQMYAWGMMGMTAGLFRNKGWMKKGWGRSVFGFTWGYLFGWFMNLWIIVSYLDNMTWEIFTATYIASIYHDLAHALSNVFFLAVFSASWIKILERTKRKYGLFEEVTGKVKKGA</sequence>
<dbReference type="InterPro" id="IPR017196">
    <property type="entry name" value="ECF_substrate-spec_UCP037395"/>
</dbReference>
<evidence type="ECO:0008006" key="4">
    <source>
        <dbReference type="Google" id="ProtNLM"/>
    </source>
</evidence>
<evidence type="ECO:0000313" key="2">
    <source>
        <dbReference type="EMBL" id="GGB43824.1"/>
    </source>
</evidence>
<protein>
    <recommendedName>
        <fullName evidence="4">ECF transporter S component</fullName>
    </recommendedName>
</protein>
<gene>
    <name evidence="2" type="ORF">GCM10011409_21760</name>
</gene>
<proteinExistence type="predicted"/>
<feature type="transmembrane region" description="Helical" evidence="1">
    <location>
        <begin position="31"/>
        <end position="48"/>
    </location>
</feature>
<feature type="transmembrane region" description="Helical" evidence="1">
    <location>
        <begin position="60"/>
        <end position="77"/>
    </location>
</feature>
<name>A0A9W5TXK6_9BACI</name>
<reference evidence="2" key="1">
    <citation type="journal article" date="2014" name="Int. J. Syst. Evol. Microbiol.">
        <title>Complete genome sequence of Corynebacterium casei LMG S-19264T (=DSM 44701T), isolated from a smear-ripened cheese.</title>
        <authorList>
            <consortium name="US DOE Joint Genome Institute (JGI-PGF)"/>
            <person name="Walter F."/>
            <person name="Albersmeier A."/>
            <person name="Kalinowski J."/>
            <person name="Ruckert C."/>
        </authorList>
    </citation>
    <scope>NUCLEOTIDE SEQUENCE</scope>
    <source>
        <strain evidence="2">CGMCC 1.15454</strain>
    </source>
</reference>
<feature type="transmembrane region" description="Helical" evidence="1">
    <location>
        <begin position="6"/>
        <end position="26"/>
    </location>
</feature>
<evidence type="ECO:0000313" key="3">
    <source>
        <dbReference type="Proteomes" id="UP000621492"/>
    </source>
</evidence>
<comment type="caution">
    <text evidence="2">The sequence shown here is derived from an EMBL/GenBank/DDBJ whole genome shotgun (WGS) entry which is preliminary data.</text>
</comment>